<dbReference type="InterPro" id="IPR011990">
    <property type="entry name" value="TPR-like_helical_dom_sf"/>
</dbReference>
<proteinExistence type="predicted"/>
<organism evidence="2 3">
    <name type="scientific">Mycolicibacterium obuense</name>
    <dbReference type="NCBI Taxonomy" id="1807"/>
    <lineage>
        <taxon>Bacteria</taxon>
        <taxon>Bacillati</taxon>
        <taxon>Actinomycetota</taxon>
        <taxon>Actinomycetes</taxon>
        <taxon>Mycobacteriales</taxon>
        <taxon>Mycobacteriaceae</taxon>
        <taxon>Mycolicibacterium</taxon>
    </lineage>
</organism>
<dbReference type="InterPro" id="IPR027417">
    <property type="entry name" value="P-loop_NTPase"/>
</dbReference>
<comment type="caution">
    <text evidence="2">The sequence shown here is derived from an EMBL/GenBank/DDBJ whole genome shotgun (WGS) entry which is preliminary data.</text>
</comment>
<dbReference type="SUPFAM" id="SSF48452">
    <property type="entry name" value="TPR-like"/>
    <property type="match status" value="1"/>
</dbReference>
<reference evidence="2 3" key="1">
    <citation type="journal article" date="2015" name="Genome Biol. Evol.">
        <title>Characterization of Three Mycobacterium spp. with Potential Use in Bioremediation by Genome Sequencing and Comparative Genomics.</title>
        <authorList>
            <person name="Das S."/>
            <person name="Pettersson B.M."/>
            <person name="Behra P.R."/>
            <person name="Ramesh M."/>
            <person name="Dasgupta S."/>
            <person name="Bhattacharya A."/>
            <person name="Kirsebom L.A."/>
        </authorList>
    </citation>
    <scope>NUCLEOTIDE SEQUENCE [LARGE SCALE GENOMIC DNA]</scope>
    <source>
        <strain evidence="2 3">DSM 44075</strain>
    </source>
</reference>
<dbReference type="Gene3D" id="3.40.50.300">
    <property type="entry name" value="P-loop containing nucleotide triphosphate hydrolases"/>
    <property type="match status" value="1"/>
</dbReference>
<name>A0A0J6WGS5_9MYCO</name>
<dbReference type="InterPro" id="IPR049945">
    <property type="entry name" value="AAA_22"/>
</dbReference>
<protein>
    <recommendedName>
        <fullName evidence="1">AAA+ ATPase domain-containing protein</fullName>
    </recommendedName>
</protein>
<dbReference type="PATRIC" id="fig|1807.14.peg.455"/>
<sequence>MPVPAPVTWVTAPDEPALAQLDAGVRDRSGAALIGPAGVGKTWLLRRAAERLASDFPRVDWVRATATRTAIPFAAVEHLVDVPDTGKTAAVLRATRNRLGDGRLLVVDDAHLLDPLSAALIYQLAVGATVRILLSASVSANPVPAEVSALWRDGLLSRIDLEPPGHDDDRLMAHVADFVDAVSPQARRVLEFLAVCDPLSLEDVAVLTSAGAVDDAAAAGVISVDDDGVRPAHPLFCDAVRAALGGPELRRLRTAVVARLSQAGPRGVVARLRLAALAVGSDSPPPVAQVCAAAADALRLGDLELSERLGQAALAQSPDLSARLTVGYALAWQGRGRDADAVLAEVEPGELTEDEMLAWALPTAANQFWMLSEPERATAFLQATRGKVSSPAARTTLDALSATFAMNAGNLGRAVELADEVLGSSAADDTAVGWAGSAAALCAARMGRFADVDALAERAMSAGQPGLLRFTSGFGQTSALLMAGEPERALELARHLTDFAQRRQPGRAIGEVLVADVLIATGQTAQAVALLRQSAATLAPTGYSWGPLAWMLLAQALGRLGETVEAGKALSRAESRHGLKSMLFAPELALARAWTMSARRDAHGAVAAARDAVKAAERGGQQAVALRAAADAVVLGDPRAGETLTRIAQQVPCAFGRDAVAGL</sequence>
<gene>
    <name evidence="2" type="ORF">MOBUDSM44075_00445</name>
</gene>
<evidence type="ECO:0000313" key="3">
    <source>
        <dbReference type="Proteomes" id="UP000036313"/>
    </source>
</evidence>
<dbReference type="RefSeq" id="WP_236693827.1">
    <property type="nucleotide sequence ID" value="NZ_JYNU01000003.1"/>
</dbReference>
<dbReference type="Proteomes" id="UP000036313">
    <property type="component" value="Unassembled WGS sequence"/>
</dbReference>
<dbReference type="InterPro" id="IPR003593">
    <property type="entry name" value="AAA+_ATPase"/>
</dbReference>
<dbReference type="SUPFAM" id="SSF52540">
    <property type="entry name" value="P-loop containing nucleoside triphosphate hydrolases"/>
    <property type="match status" value="1"/>
</dbReference>
<dbReference type="GO" id="GO:0016887">
    <property type="term" value="F:ATP hydrolysis activity"/>
    <property type="evidence" value="ECO:0007669"/>
    <property type="project" value="InterPro"/>
</dbReference>
<dbReference type="SMART" id="SM00382">
    <property type="entry name" value="AAA"/>
    <property type="match status" value="1"/>
</dbReference>
<dbReference type="Gene3D" id="1.25.40.10">
    <property type="entry name" value="Tetratricopeptide repeat domain"/>
    <property type="match status" value="1"/>
</dbReference>
<dbReference type="Pfam" id="PF13401">
    <property type="entry name" value="AAA_22"/>
    <property type="match status" value="1"/>
</dbReference>
<evidence type="ECO:0000313" key="2">
    <source>
        <dbReference type="EMBL" id="KMO81218.1"/>
    </source>
</evidence>
<feature type="domain" description="AAA+ ATPase" evidence="1">
    <location>
        <begin position="27"/>
        <end position="165"/>
    </location>
</feature>
<dbReference type="EMBL" id="JYNU01000003">
    <property type="protein sequence ID" value="KMO81218.1"/>
    <property type="molecule type" value="Genomic_DNA"/>
</dbReference>
<evidence type="ECO:0000259" key="1">
    <source>
        <dbReference type="SMART" id="SM00382"/>
    </source>
</evidence>
<dbReference type="AlphaFoldDB" id="A0A0J6WGS5"/>
<accession>A0A0J6WGS5</accession>